<dbReference type="SUPFAM" id="SSF111331">
    <property type="entry name" value="NAD kinase/diacylglycerol kinase-like"/>
    <property type="match status" value="1"/>
</dbReference>
<dbReference type="HAMAP" id="MF_00361">
    <property type="entry name" value="NAD_kinase"/>
    <property type="match status" value="1"/>
</dbReference>
<dbReference type="Gene3D" id="2.60.200.30">
    <property type="entry name" value="Probable inorganic polyphosphate/atp-NAD kinase, domain 2"/>
    <property type="match status" value="1"/>
</dbReference>
<feature type="active site" description="Proton acceptor" evidence="8">
    <location>
        <position position="64"/>
    </location>
</feature>
<gene>
    <name evidence="8" type="primary">nadK</name>
    <name evidence="9" type="ORF">L6E24_13910</name>
</gene>
<dbReference type="Pfam" id="PF01513">
    <property type="entry name" value="NAD_kinase"/>
    <property type="match status" value="1"/>
</dbReference>
<dbReference type="PANTHER" id="PTHR20275:SF43">
    <property type="entry name" value="BIFUNCTIONAL NADP PHOSPHATASE_NAD KINASE"/>
    <property type="match status" value="1"/>
</dbReference>
<feature type="binding site" evidence="8">
    <location>
        <position position="163"/>
    </location>
    <ligand>
        <name>NAD(+)</name>
        <dbReference type="ChEBI" id="CHEBI:57540"/>
    </ligand>
</feature>
<feature type="binding site" evidence="8">
    <location>
        <begin position="174"/>
        <end position="179"/>
    </location>
    <ligand>
        <name>NAD(+)</name>
        <dbReference type="ChEBI" id="CHEBI:57540"/>
    </ligand>
</feature>
<dbReference type="EMBL" id="CP096115">
    <property type="protein sequence ID" value="UUX92413.1"/>
    <property type="molecule type" value="Genomic_DNA"/>
</dbReference>
<feature type="binding site" evidence="8">
    <location>
        <position position="69"/>
    </location>
    <ligand>
        <name>NAD(+)</name>
        <dbReference type="ChEBI" id="CHEBI:57540"/>
    </ligand>
</feature>
<evidence type="ECO:0000256" key="7">
    <source>
        <dbReference type="ARBA" id="ARBA00023027"/>
    </source>
</evidence>
<evidence type="ECO:0000256" key="2">
    <source>
        <dbReference type="ARBA" id="ARBA00022679"/>
    </source>
</evidence>
<organism evidence="9 10">
    <name type="scientific">Methanoplanus endosymbiosus</name>
    <dbReference type="NCBI Taxonomy" id="33865"/>
    <lineage>
        <taxon>Archaea</taxon>
        <taxon>Methanobacteriati</taxon>
        <taxon>Methanobacteriota</taxon>
        <taxon>Stenosarchaea group</taxon>
        <taxon>Methanomicrobia</taxon>
        <taxon>Methanomicrobiales</taxon>
        <taxon>Methanomicrobiaceae</taxon>
        <taxon>Methanoplanus</taxon>
    </lineage>
</organism>
<feature type="binding site" evidence="8">
    <location>
        <position position="144"/>
    </location>
    <ligand>
        <name>NAD(+)</name>
        <dbReference type="ChEBI" id="CHEBI:57540"/>
    </ligand>
</feature>
<comment type="similarity">
    <text evidence="8">Belongs to the NAD kinase family.</text>
</comment>
<dbReference type="EC" id="2.7.1.23" evidence="8"/>
<keyword evidence="6 8" id="KW-0521">NADP</keyword>
<dbReference type="RefSeq" id="WP_257742562.1">
    <property type="nucleotide sequence ID" value="NZ_CP096115.1"/>
</dbReference>
<dbReference type="Gene3D" id="3.40.50.10330">
    <property type="entry name" value="Probable inorganic polyphosphate/atp-NAD kinase, domain 1"/>
    <property type="match status" value="1"/>
</dbReference>
<keyword evidence="10" id="KW-1185">Reference proteome</keyword>
<keyword evidence="5 8" id="KW-0067">ATP-binding</keyword>
<feature type="binding site" evidence="8">
    <location>
        <begin position="64"/>
        <end position="65"/>
    </location>
    <ligand>
        <name>NAD(+)</name>
        <dbReference type="ChEBI" id="CHEBI:57540"/>
    </ligand>
</feature>
<dbReference type="GO" id="GO:0005524">
    <property type="term" value="F:ATP binding"/>
    <property type="evidence" value="ECO:0007669"/>
    <property type="project" value="UniProtKB-KW"/>
</dbReference>
<comment type="caution">
    <text evidence="8">Lacks conserved residue(s) required for the propagation of feature annotation.</text>
</comment>
<feature type="binding site" evidence="8">
    <location>
        <begin position="133"/>
        <end position="134"/>
    </location>
    <ligand>
        <name>NAD(+)</name>
        <dbReference type="ChEBI" id="CHEBI:57540"/>
    </ligand>
</feature>
<keyword evidence="7 8" id="KW-0520">NAD</keyword>
<keyword evidence="4 8" id="KW-0418">Kinase</keyword>
<dbReference type="PANTHER" id="PTHR20275">
    <property type="entry name" value="NAD KINASE"/>
    <property type="match status" value="1"/>
</dbReference>
<evidence type="ECO:0000256" key="4">
    <source>
        <dbReference type="ARBA" id="ARBA00022777"/>
    </source>
</evidence>
<feature type="binding site" evidence="8">
    <location>
        <position position="161"/>
    </location>
    <ligand>
        <name>NAD(+)</name>
        <dbReference type="ChEBI" id="CHEBI:57540"/>
    </ligand>
</feature>
<dbReference type="GO" id="GO:0006741">
    <property type="term" value="P:NADP+ biosynthetic process"/>
    <property type="evidence" value="ECO:0007669"/>
    <property type="project" value="UniProtKB-UniRule"/>
</dbReference>
<evidence type="ECO:0000256" key="5">
    <source>
        <dbReference type="ARBA" id="ARBA00022840"/>
    </source>
</evidence>
<proteinExistence type="inferred from homology"/>
<dbReference type="Pfam" id="PF20143">
    <property type="entry name" value="NAD_kinase_C"/>
    <property type="match status" value="1"/>
</dbReference>
<keyword evidence="1 8" id="KW-0963">Cytoplasm</keyword>
<dbReference type="GO" id="GO:0046872">
    <property type="term" value="F:metal ion binding"/>
    <property type="evidence" value="ECO:0007669"/>
    <property type="project" value="UniProtKB-UniRule"/>
</dbReference>
<dbReference type="GO" id="GO:0003951">
    <property type="term" value="F:NAD+ kinase activity"/>
    <property type="evidence" value="ECO:0007669"/>
    <property type="project" value="UniProtKB-UniRule"/>
</dbReference>
<dbReference type="GeneID" id="74308820"/>
<dbReference type="GO" id="GO:0019674">
    <property type="term" value="P:NAD+ metabolic process"/>
    <property type="evidence" value="ECO:0007669"/>
    <property type="project" value="InterPro"/>
</dbReference>
<reference evidence="9" key="1">
    <citation type="submission" date="2022-04" db="EMBL/GenBank/DDBJ databases">
        <title>Complete genome of Methanoplanus endosymbiosus DSM 3599.</title>
        <authorList>
            <person name="Chen S.-C."/>
            <person name="You Y.-T."/>
            <person name="Zhou Y.-Z."/>
            <person name="Lai M.-C."/>
        </authorList>
    </citation>
    <scope>NUCLEOTIDE SEQUENCE</scope>
    <source>
        <strain evidence="9">DSM 3599</strain>
    </source>
</reference>
<comment type="function">
    <text evidence="8">Involved in the regulation of the intracellular balance of NAD and NADP, and is a key enzyme in the biosynthesis of NADP. Catalyzes specifically the phosphorylation on 2'-hydroxyl of the adenosine moiety of NAD to yield NADP.</text>
</comment>
<dbReference type="InterPro" id="IPR016064">
    <property type="entry name" value="NAD/diacylglycerol_kinase_sf"/>
</dbReference>
<sequence length="272" mass="29849">MKFGIVSRPDNKDVLEYAKEFGEFISKRGHEVIFEKKTADALGIEGGVLFSGIDTDIIVVIGGDGSVLRCVREISRQIPLLCINKGHVGFLSELEPDEAREQFEKIESGNYTLEERMRLSVKVDGYNVGDALNEAVIVTSRPAKILEFTINVDHVPAERFRADGVLISTPTGSTGYAMSAGGPIVDPFIECFLVVPLAPYHLSSRPHLISIERRVGVELDSPKPADLVIDGELIMELYNGNVVTVEKSENPALFINLGKNFFAKVDSKLKSV</sequence>
<evidence type="ECO:0000256" key="3">
    <source>
        <dbReference type="ARBA" id="ARBA00022741"/>
    </source>
</evidence>
<evidence type="ECO:0000313" key="10">
    <source>
        <dbReference type="Proteomes" id="UP001060368"/>
    </source>
</evidence>
<protein>
    <recommendedName>
        <fullName evidence="8">NAD kinase</fullName>
        <ecNumber evidence="8">2.7.1.23</ecNumber>
    </recommendedName>
    <alternativeName>
        <fullName evidence="8">ATP-dependent NAD kinase</fullName>
    </alternativeName>
</protein>
<dbReference type="AlphaFoldDB" id="A0A9E7TIG2"/>
<evidence type="ECO:0000256" key="6">
    <source>
        <dbReference type="ARBA" id="ARBA00022857"/>
    </source>
</evidence>
<dbReference type="InterPro" id="IPR017437">
    <property type="entry name" value="ATP-NAD_kinase_PpnK-typ_C"/>
</dbReference>
<keyword evidence="2 8" id="KW-0808">Transferase</keyword>
<evidence type="ECO:0000313" key="9">
    <source>
        <dbReference type="EMBL" id="UUX92413.1"/>
    </source>
</evidence>
<dbReference type="InterPro" id="IPR017438">
    <property type="entry name" value="ATP-NAD_kinase_N"/>
</dbReference>
<comment type="cofactor">
    <cofactor evidence="8">
        <name>a divalent metal cation</name>
        <dbReference type="ChEBI" id="CHEBI:60240"/>
    </cofactor>
</comment>
<name>A0A9E7TIG2_9EURY</name>
<dbReference type="KEGG" id="mend:L6E24_13910"/>
<comment type="subcellular location">
    <subcellularLocation>
        <location evidence="8">Cytoplasm</location>
    </subcellularLocation>
</comment>
<dbReference type="InterPro" id="IPR002504">
    <property type="entry name" value="NADK"/>
</dbReference>
<comment type="catalytic activity">
    <reaction evidence="8">
        <text>NAD(+) + ATP = ADP + NADP(+) + H(+)</text>
        <dbReference type="Rhea" id="RHEA:18629"/>
        <dbReference type="ChEBI" id="CHEBI:15378"/>
        <dbReference type="ChEBI" id="CHEBI:30616"/>
        <dbReference type="ChEBI" id="CHEBI:57540"/>
        <dbReference type="ChEBI" id="CHEBI:58349"/>
        <dbReference type="ChEBI" id="CHEBI:456216"/>
        <dbReference type="EC" id="2.7.1.23"/>
    </reaction>
</comment>
<feature type="binding site" evidence="8">
    <location>
        <position position="198"/>
    </location>
    <ligand>
        <name>NAD(+)</name>
        <dbReference type="ChEBI" id="CHEBI:57540"/>
    </ligand>
</feature>
<dbReference type="Proteomes" id="UP001060368">
    <property type="component" value="Chromosome"/>
</dbReference>
<keyword evidence="3 8" id="KW-0547">Nucleotide-binding</keyword>
<evidence type="ECO:0000256" key="1">
    <source>
        <dbReference type="ARBA" id="ARBA00022490"/>
    </source>
</evidence>
<accession>A0A9E7TIG2</accession>
<evidence type="ECO:0000256" key="8">
    <source>
        <dbReference type="HAMAP-Rule" id="MF_00361"/>
    </source>
</evidence>
<dbReference type="GO" id="GO:0005737">
    <property type="term" value="C:cytoplasm"/>
    <property type="evidence" value="ECO:0007669"/>
    <property type="project" value="UniProtKB-SubCell"/>
</dbReference>